<dbReference type="InterPro" id="IPR029151">
    <property type="entry name" value="Sensor-like_sf"/>
</dbReference>
<feature type="coiled-coil region" evidence="4">
    <location>
        <begin position="469"/>
        <end position="496"/>
    </location>
</feature>
<dbReference type="PROSITE" id="PS50885">
    <property type="entry name" value="HAMP"/>
    <property type="match status" value="1"/>
</dbReference>
<keyword evidence="4" id="KW-0175">Coiled coil</keyword>
<dbReference type="PANTHER" id="PTHR43531:SF11">
    <property type="entry name" value="METHYL-ACCEPTING CHEMOTAXIS PROTEIN 3"/>
    <property type="match status" value="1"/>
</dbReference>
<evidence type="ECO:0000313" key="9">
    <source>
        <dbReference type="EMBL" id="WWX23268.1"/>
    </source>
</evidence>
<evidence type="ECO:0000256" key="5">
    <source>
        <dbReference type="SAM" id="MobiDB-lite"/>
    </source>
</evidence>
<keyword evidence="1" id="KW-0145">Chemotaxis</keyword>
<gene>
    <name evidence="9" type="ORF">V8V93_03470</name>
</gene>
<dbReference type="Gene3D" id="1.10.287.950">
    <property type="entry name" value="Methyl-accepting chemotaxis protein"/>
    <property type="match status" value="1"/>
</dbReference>
<feature type="compositionally biased region" description="Acidic residues" evidence="5">
    <location>
        <begin position="728"/>
        <end position="737"/>
    </location>
</feature>
<dbReference type="InterPro" id="IPR003660">
    <property type="entry name" value="HAMP_dom"/>
</dbReference>
<keyword evidence="6" id="KW-1133">Transmembrane helix</keyword>
<reference evidence="9 10" key="1">
    <citation type="submission" date="2024-03" db="EMBL/GenBank/DDBJ databases">
        <title>Phenotype and Genome Characterization of a Sulfate-Reducing Bacterium Pseudodesulfovibrio sp. strain 5S69, isolated from Petroleum Reservoir in Tatarstan (Russia).</title>
        <authorList>
            <person name="Bidzhieva S.K."/>
            <person name="Kadnikov V."/>
            <person name="Tourova T.P."/>
            <person name="Samigullina S.R."/>
            <person name="Sokolova D.S."/>
            <person name="Poltaraus A.B."/>
            <person name="Avtukh A.N."/>
            <person name="Tereshina V.M."/>
            <person name="Mardanov A.V."/>
            <person name="Nazina T.N."/>
        </authorList>
    </citation>
    <scope>NUCLEOTIDE SEQUENCE [LARGE SCALE GENOMIC DNA]</scope>
    <source>
        <strain evidence="9 10">5S69</strain>
    </source>
</reference>
<keyword evidence="3" id="KW-0807">Transducer</keyword>
<dbReference type="Proteomes" id="UP001385389">
    <property type="component" value="Chromosome"/>
</dbReference>
<dbReference type="Pfam" id="PF17201">
    <property type="entry name" value="Cache_3-Cache_2"/>
    <property type="match status" value="1"/>
</dbReference>
<dbReference type="InterPro" id="IPR004089">
    <property type="entry name" value="MCPsignal_dom"/>
</dbReference>
<dbReference type="SMART" id="SM00304">
    <property type="entry name" value="HAMP"/>
    <property type="match status" value="1"/>
</dbReference>
<evidence type="ECO:0000256" key="4">
    <source>
        <dbReference type="SAM" id="Coils"/>
    </source>
</evidence>
<keyword evidence="10" id="KW-1185">Reference proteome</keyword>
<dbReference type="PROSITE" id="PS51257">
    <property type="entry name" value="PROKAR_LIPOPROTEIN"/>
    <property type="match status" value="1"/>
</dbReference>
<evidence type="ECO:0000259" key="7">
    <source>
        <dbReference type="PROSITE" id="PS50111"/>
    </source>
</evidence>
<keyword evidence="6" id="KW-0812">Transmembrane</keyword>
<feature type="region of interest" description="Disordered" evidence="5">
    <location>
        <begin position="677"/>
        <end position="737"/>
    </location>
</feature>
<dbReference type="PROSITE" id="PS50111">
    <property type="entry name" value="CHEMOTAXIS_TRANSDUC_2"/>
    <property type="match status" value="1"/>
</dbReference>
<proteinExistence type="inferred from homology"/>
<dbReference type="PANTHER" id="PTHR43531">
    <property type="entry name" value="PROTEIN ICFG"/>
    <property type="match status" value="1"/>
</dbReference>
<dbReference type="RefSeq" id="WP_338668982.1">
    <property type="nucleotide sequence ID" value="NZ_CP146609.1"/>
</dbReference>
<evidence type="ECO:0000256" key="6">
    <source>
        <dbReference type="SAM" id="Phobius"/>
    </source>
</evidence>
<feature type="transmembrane region" description="Helical" evidence="6">
    <location>
        <begin position="357"/>
        <end position="378"/>
    </location>
</feature>
<dbReference type="SMART" id="SM00283">
    <property type="entry name" value="MA"/>
    <property type="match status" value="1"/>
</dbReference>
<evidence type="ECO:0000259" key="8">
    <source>
        <dbReference type="PROSITE" id="PS50885"/>
    </source>
</evidence>
<comment type="similarity">
    <text evidence="2">Belongs to the methyl-accepting chemotaxis (MCP) protein family.</text>
</comment>
<evidence type="ECO:0000256" key="2">
    <source>
        <dbReference type="ARBA" id="ARBA00029447"/>
    </source>
</evidence>
<protein>
    <submittedName>
        <fullName evidence="9">Methyl-accepting chemotaxis protein</fullName>
    </submittedName>
</protein>
<organism evidence="9 10">
    <name type="scientific">Pseudodesulfovibrio methanolicus</name>
    <dbReference type="NCBI Taxonomy" id="3126690"/>
    <lineage>
        <taxon>Bacteria</taxon>
        <taxon>Pseudomonadati</taxon>
        <taxon>Thermodesulfobacteriota</taxon>
        <taxon>Desulfovibrionia</taxon>
        <taxon>Desulfovibrionales</taxon>
        <taxon>Desulfovibrionaceae</taxon>
    </lineage>
</organism>
<dbReference type="SUPFAM" id="SSF58104">
    <property type="entry name" value="Methyl-accepting chemotaxis protein (MCP) signaling domain"/>
    <property type="match status" value="1"/>
</dbReference>
<dbReference type="InterPro" id="IPR033462">
    <property type="entry name" value="Cache_3-Cache_2"/>
</dbReference>
<dbReference type="EMBL" id="CP146609">
    <property type="protein sequence ID" value="WWX23268.1"/>
    <property type="molecule type" value="Genomic_DNA"/>
</dbReference>
<dbReference type="CDD" id="cd06225">
    <property type="entry name" value="HAMP"/>
    <property type="match status" value="1"/>
</dbReference>
<sequence>MKIGPKLTMLGTALVSMTVACILGILLWQSSKVSETLTKYFNLQAQAEMTLAVADARNLLDTQHATLAKQLENDMRVVLDLERRGGGLKLLDGTVEWNAVNQITKAATTVSLPRMALGSTWLGRNSDPNTPTPLVDEIMKLTGTTCTVFQTMDDQGDLLRVATNILKTDGKRAVGTYIPGSSIVAKTVMSGETYRGTAFVVNAWYLTQYRPIKDGSGKVIGCLYVGILQEGVEQLRRAFKNVKLGRTGFLTVFGGSGSSEGIVKMHKDDKAEGTNLLDETDASGRPVYRDLAARAKEGNGKVVTIETDLKASEGSRTAILSAVYFKPWDWVILGTGYLDEFMEGQRATENALASTNWWTVGIGVVMLLLGVLVFILFARKVSGTIGATVTVMADINQGDLDVPRLAARTGRMRDEMDDLGAAVNAMGDKLREVVSEVQAAAESVTLGSGELTDTSQALAEGASNQASAVEEVSASMEEMTANIEQNTDNAQQTEKIARQAAGDAEEGGKSVTQTVEAMRQIADKIAIIEEIARQTNLLALNAAIEAARAGEHGKGFAVVAAEVRQLAERSGVAAAEISELSANSVAIAEQAGSMLDKMVPDITRTAELIQEIAASSDEQNTGATQIKDAVLELDRVVQQNAAESEHVAAASETLSGHAMQLQQIIGYFRLGSPGAAPARPKVSVKASRPQAKPLPSRPAKAAHKATPKAMPPGHADAGGLDLDMARDMDDDTDFEKF</sequence>
<dbReference type="InterPro" id="IPR051310">
    <property type="entry name" value="MCP_chemotaxis"/>
</dbReference>
<evidence type="ECO:0000256" key="1">
    <source>
        <dbReference type="ARBA" id="ARBA00022500"/>
    </source>
</evidence>
<feature type="transmembrane region" description="Helical" evidence="6">
    <location>
        <begin position="7"/>
        <end position="28"/>
    </location>
</feature>
<keyword evidence="6" id="KW-0472">Membrane</keyword>
<dbReference type="SUPFAM" id="SSF103190">
    <property type="entry name" value="Sensory domain-like"/>
    <property type="match status" value="1"/>
</dbReference>
<feature type="domain" description="HAMP" evidence="8">
    <location>
        <begin position="379"/>
        <end position="435"/>
    </location>
</feature>
<evidence type="ECO:0000313" key="10">
    <source>
        <dbReference type="Proteomes" id="UP001385389"/>
    </source>
</evidence>
<evidence type="ECO:0000256" key="3">
    <source>
        <dbReference type="PROSITE-ProRule" id="PRU00284"/>
    </source>
</evidence>
<dbReference type="Pfam" id="PF00672">
    <property type="entry name" value="HAMP"/>
    <property type="match status" value="1"/>
</dbReference>
<accession>A0ABZ2J3C0</accession>
<dbReference type="Pfam" id="PF00015">
    <property type="entry name" value="MCPsignal"/>
    <property type="match status" value="1"/>
</dbReference>
<dbReference type="Gene3D" id="3.30.450.20">
    <property type="entry name" value="PAS domain"/>
    <property type="match status" value="1"/>
</dbReference>
<name>A0ABZ2J3C0_9BACT</name>
<dbReference type="CDD" id="cd11386">
    <property type="entry name" value="MCP_signal"/>
    <property type="match status" value="1"/>
</dbReference>
<feature type="domain" description="Methyl-accepting transducer" evidence="7">
    <location>
        <begin position="440"/>
        <end position="655"/>
    </location>
</feature>